<gene>
    <name evidence="2" type="ORF">ACFP1K_09930</name>
</gene>
<evidence type="ECO:0000259" key="1">
    <source>
        <dbReference type="PROSITE" id="PS50943"/>
    </source>
</evidence>
<keyword evidence="3" id="KW-1185">Reference proteome</keyword>
<dbReference type="SUPFAM" id="SSF52540">
    <property type="entry name" value="P-loop containing nucleoside triphosphate hydrolases"/>
    <property type="match status" value="1"/>
</dbReference>
<dbReference type="PROSITE" id="PS50943">
    <property type="entry name" value="HTH_CROC1"/>
    <property type="match status" value="1"/>
</dbReference>
<reference evidence="3" key="1">
    <citation type="journal article" date="2019" name="Int. J. Syst. Evol. Microbiol.">
        <title>The Global Catalogue of Microorganisms (GCM) 10K type strain sequencing project: providing services to taxonomists for standard genome sequencing and annotation.</title>
        <authorList>
            <consortium name="The Broad Institute Genomics Platform"/>
            <consortium name="The Broad Institute Genome Sequencing Center for Infectious Disease"/>
            <person name="Wu L."/>
            <person name="Ma J."/>
        </authorList>
    </citation>
    <scope>NUCLEOTIDE SEQUENCE [LARGE SCALE GENOMIC DNA]</scope>
    <source>
        <strain evidence="3">JCM 30346</strain>
    </source>
</reference>
<proteinExistence type="predicted"/>
<dbReference type="RefSeq" id="WP_380749433.1">
    <property type="nucleotide sequence ID" value="NZ_JBHSRF010000009.1"/>
</dbReference>
<evidence type="ECO:0000313" key="3">
    <source>
        <dbReference type="Proteomes" id="UP001596137"/>
    </source>
</evidence>
<protein>
    <submittedName>
        <fullName evidence="2">Helix-turn-helix domain-containing protein</fullName>
    </submittedName>
</protein>
<name>A0ABW1NDU5_9ACTN</name>
<accession>A0ABW1NDU5</accession>
<dbReference type="InterPro" id="IPR001387">
    <property type="entry name" value="Cro/C1-type_HTH"/>
</dbReference>
<dbReference type="SMART" id="SM00530">
    <property type="entry name" value="HTH_XRE"/>
    <property type="match status" value="1"/>
</dbReference>
<comment type="caution">
    <text evidence="2">The sequence shown here is derived from an EMBL/GenBank/DDBJ whole genome shotgun (WGS) entry which is preliminary data.</text>
</comment>
<dbReference type="PANTHER" id="PTHR47691:SF3">
    <property type="entry name" value="HTH-TYPE TRANSCRIPTIONAL REGULATOR RV0890C-RELATED"/>
    <property type="match status" value="1"/>
</dbReference>
<dbReference type="CDD" id="cd00093">
    <property type="entry name" value="HTH_XRE"/>
    <property type="match status" value="1"/>
</dbReference>
<dbReference type="EMBL" id="JBHSRF010000009">
    <property type="protein sequence ID" value="MFC6081478.1"/>
    <property type="molecule type" value="Genomic_DNA"/>
</dbReference>
<dbReference type="SUPFAM" id="SSF47413">
    <property type="entry name" value="lambda repressor-like DNA-binding domains"/>
    <property type="match status" value="1"/>
</dbReference>
<dbReference type="Proteomes" id="UP001596137">
    <property type="component" value="Unassembled WGS sequence"/>
</dbReference>
<dbReference type="InterPro" id="IPR010982">
    <property type="entry name" value="Lambda_DNA-bd_dom_sf"/>
</dbReference>
<dbReference type="InterPro" id="IPR027417">
    <property type="entry name" value="P-loop_NTPase"/>
</dbReference>
<dbReference type="Gene3D" id="1.10.260.40">
    <property type="entry name" value="lambda repressor-like DNA-binding domains"/>
    <property type="match status" value="1"/>
</dbReference>
<dbReference type="Gene3D" id="3.40.50.300">
    <property type="entry name" value="P-loop containing nucleotide triphosphate hydrolases"/>
    <property type="match status" value="1"/>
</dbReference>
<dbReference type="PANTHER" id="PTHR47691">
    <property type="entry name" value="REGULATOR-RELATED"/>
    <property type="match status" value="1"/>
</dbReference>
<dbReference type="Pfam" id="PF13560">
    <property type="entry name" value="HTH_31"/>
    <property type="match status" value="1"/>
</dbReference>
<feature type="domain" description="HTH cro/C1-type" evidence="1">
    <location>
        <begin position="16"/>
        <end position="70"/>
    </location>
</feature>
<evidence type="ECO:0000313" key="2">
    <source>
        <dbReference type="EMBL" id="MFC6081478.1"/>
    </source>
</evidence>
<sequence>MTVRADDAEPAFPASLAALRRSAGMTQEQLADAAGLSSRTVGNLERGRVTPHRLTVRRLVAALGPEAASLLASFTEAGGGAAVLGLPPDTEPFTGRDGELATLGEMADTAMTADGRSVGPAVVVICGPAGAGKTRLAIRAAHRVVAAHGAQGLLLDLRGRNRLAIAPGTALGHLMRALGVPESRVPWPVLERTNLLRAVMTGRRGVLVLDDAVAEDQVRPLLPTSAGWLVIVTSRSGLAGLFGARWCPLDPLPGDAPPASGAVLDETYHRLRPEARRLFRRLALLPPGDHPVTVAADIAGLGPADAETAVDALIEAGLLADAPRPGWFRLHPASHRHATRRLRLAEGSAITGRPPRGH</sequence>
<organism evidence="2 3">
    <name type="scientific">Sphaerisporangium aureirubrum</name>
    <dbReference type="NCBI Taxonomy" id="1544736"/>
    <lineage>
        <taxon>Bacteria</taxon>
        <taxon>Bacillati</taxon>
        <taxon>Actinomycetota</taxon>
        <taxon>Actinomycetes</taxon>
        <taxon>Streptosporangiales</taxon>
        <taxon>Streptosporangiaceae</taxon>
        <taxon>Sphaerisporangium</taxon>
    </lineage>
</organism>